<sequence length="590" mass="67932">MNLPIRTALTIMLFPFFLFLIFCCFVFYFSGIHHYSGLVKENAQTIVHQSRDSLNREIENIQEMAEGILSARAFYNMDYNLENGNNPITPVEYLQLDTSVTQFVRHYSVYMDFGGIYLSDNSIYYWLSNQESDDSGMLRNVDYTQYLSENTLEWIQLDELLPEEMSEGKTCHFAIIKTVGDEESKVSGFGIMGIRDDVFLNQIQNSRLTFSSSMAFIRRDGEIITPDSENNTLDNLTESDRKNIEVKMKEVRGEEVLSFETGDYYVVYTPIVIKDIGILAVIPTKELYMSLNDFTHIFLFTILAAVFIFIVLYFVIPNYFSTPVMKLLGQMRQINGPNDAGMIGVDGYREINQIGTGINEMIGRIHALTESIQHEMTAKQATQLQYLFAQINPHFLYNTLDCIRELCVCRENEKAAEMIDQLAAFYRIGVSKGKSYITIEDELRHITSYLSILQTRFEDFQFRVEVPEELKYCYTLRMILQPIVENAVYHGIRPYKTDGIVEIIVRKEEELIAFHVKDDGGGIAEDVLEGICKSLDEPICEYTEKSYGVYGIKNVQDRIQLAYGKQYKIQIETEPDCGTEIIVSIPYKEK</sequence>
<evidence type="ECO:0000259" key="2">
    <source>
        <dbReference type="Pfam" id="PF02518"/>
    </source>
</evidence>
<dbReference type="CDD" id="cd18774">
    <property type="entry name" value="PDC2_HK_sensor"/>
    <property type="match status" value="1"/>
</dbReference>
<accession>A0ABQ0C1S8</accession>
<dbReference type="EMBL" id="BAABZQ010000001">
    <property type="protein sequence ID" value="GAA6502567.1"/>
    <property type="molecule type" value="Genomic_DNA"/>
</dbReference>
<dbReference type="PANTHER" id="PTHR34220">
    <property type="entry name" value="SENSOR HISTIDINE KINASE YPDA"/>
    <property type="match status" value="1"/>
</dbReference>
<gene>
    <name evidence="4" type="ORF">K340107D12_53830</name>
</gene>
<keyword evidence="1" id="KW-1133">Transmembrane helix</keyword>
<dbReference type="SUPFAM" id="SSF55874">
    <property type="entry name" value="ATPase domain of HSP90 chaperone/DNA topoisomerase II/histidine kinase"/>
    <property type="match status" value="1"/>
</dbReference>
<dbReference type="PANTHER" id="PTHR34220:SF7">
    <property type="entry name" value="SENSOR HISTIDINE KINASE YPDA"/>
    <property type="match status" value="1"/>
</dbReference>
<keyword evidence="5" id="KW-1185">Reference proteome</keyword>
<proteinExistence type="predicted"/>
<dbReference type="InterPro" id="IPR050640">
    <property type="entry name" value="Bact_2-comp_sensor_kinase"/>
</dbReference>
<feature type="transmembrane region" description="Helical" evidence="1">
    <location>
        <begin position="297"/>
        <end position="316"/>
    </location>
</feature>
<protein>
    <recommendedName>
        <fullName evidence="6">Histidine kinase</fullName>
    </recommendedName>
</protein>
<dbReference type="Proteomes" id="UP001600941">
    <property type="component" value="Unassembled WGS sequence"/>
</dbReference>
<reference evidence="4 5" key="1">
    <citation type="submission" date="2024-04" db="EMBL/GenBank/DDBJ databases">
        <title>Defined microbial consortia suppress multidrug-resistant proinflammatory Enterobacteriaceae via ecological control.</title>
        <authorList>
            <person name="Furuichi M."/>
            <person name="Kawaguchi T."/>
            <person name="Pust M."/>
            <person name="Yasuma K."/>
            <person name="Plichta D."/>
            <person name="Hasegawa N."/>
            <person name="Ohya T."/>
            <person name="Bhattarai S."/>
            <person name="Sasajima S."/>
            <person name="Aoto Y."/>
            <person name="Tuganbaev T."/>
            <person name="Yaginuma M."/>
            <person name="Ueda M."/>
            <person name="Okahashi N."/>
            <person name="Amafuji K."/>
            <person name="Kiridooshi Y."/>
            <person name="Sugita K."/>
            <person name="Strazar M."/>
            <person name="Skelly A."/>
            <person name="Suda W."/>
            <person name="Hattori M."/>
            <person name="Nakamoto N."/>
            <person name="Caballero S."/>
            <person name="Norman J."/>
            <person name="Olle B."/>
            <person name="Tanoue T."/>
            <person name="Arita M."/>
            <person name="Bucci V."/>
            <person name="Atarashi K."/>
            <person name="Xavier R."/>
            <person name="Honda K."/>
        </authorList>
    </citation>
    <scope>NUCLEOTIDE SEQUENCE [LARGE SCALE GENOMIC DNA]</scope>
    <source>
        <strain evidence="5">k34-0107-D12</strain>
    </source>
</reference>
<evidence type="ECO:0000313" key="5">
    <source>
        <dbReference type="Proteomes" id="UP001600941"/>
    </source>
</evidence>
<name>A0ABQ0C1S8_9FIRM</name>
<dbReference type="Gene3D" id="6.10.340.10">
    <property type="match status" value="1"/>
</dbReference>
<dbReference type="InterPro" id="IPR003594">
    <property type="entry name" value="HATPase_dom"/>
</dbReference>
<dbReference type="Gene3D" id="3.30.565.10">
    <property type="entry name" value="Histidine kinase-like ATPase, C-terminal domain"/>
    <property type="match status" value="1"/>
</dbReference>
<feature type="domain" description="Signal transduction histidine kinase internal region" evidence="3">
    <location>
        <begin position="383"/>
        <end position="459"/>
    </location>
</feature>
<organism evidence="4 5">
    <name type="scientific">Blautia parvula</name>
    <dbReference type="NCBI Taxonomy" id="2877527"/>
    <lineage>
        <taxon>Bacteria</taxon>
        <taxon>Bacillati</taxon>
        <taxon>Bacillota</taxon>
        <taxon>Clostridia</taxon>
        <taxon>Lachnospirales</taxon>
        <taxon>Lachnospiraceae</taxon>
        <taxon>Blautia</taxon>
    </lineage>
</organism>
<feature type="domain" description="Histidine kinase/HSP90-like ATPase" evidence="2">
    <location>
        <begin position="476"/>
        <end position="588"/>
    </location>
</feature>
<keyword evidence="1" id="KW-0812">Transmembrane</keyword>
<evidence type="ECO:0000259" key="3">
    <source>
        <dbReference type="Pfam" id="PF06580"/>
    </source>
</evidence>
<comment type="caution">
    <text evidence="4">The sequence shown here is derived from an EMBL/GenBank/DDBJ whole genome shotgun (WGS) entry which is preliminary data.</text>
</comment>
<dbReference type="InterPro" id="IPR036890">
    <property type="entry name" value="HATPase_C_sf"/>
</dbReference>
<evidence type="ECO:0008006" key="6">
    <source>
        <dbReference type="Google" id="ProtNLM"/>
    </source>
</evidence>
<evidence type="ECO:0000256" key="1">
    <source>
        <dbReference type="SAM" id="Phobius"/>
    </source>
</evidence>
<feature type="transmembrane region" description="Helical" evidence="1">
    <location>
        <begin position="12"/>
        <end position="30"/>
    </location>
</feature>
<dbReference type="InterPro" id="IPR010559">
    <property type="entry name" value="Sig_transdc_His_kin_internal"/>
</dbReference>
<evidence type="ECO:0000313" key="4">
    <source>
        <dbReference type="EMBL" id="GAA6502567.1"/>
    </source>
</evidence>
<dbReference type="Pfam" id="PF06580">
    <property type="entry name" value="His_kinase"/>
    <property type="match status" value="1"/>
</dbReference>
<dbReference type="Pfam" id="PF02518">
    <property type="entry name" value="HATPase_c"/>
    <property type="match status" value="1"/>
</dbReference>
<keyword evidence="1" id="KW-0472">Membrane</keyword>